<evidence type="ECO:0000313" key="6">
    <source>
        <dbReference type="EMBL" id="SAK99928.1"/>
    </source>
</evidence>
<dbReference type="GO" id="GO:0045892">
    <property type="term" value="P:negative regulation of DNA-templated transcription"/>
    <property type="evidence" value="ECO:0007669"/>
    <property type="project" value="TreeGrafter"/>
</dbReference>
<organism evidence="6 7">
    <name type="scientific">Caballeronia temeraria</name>
    <dbReference type="NCBI Taxonomy" id="1777137"/>
    <lineage>
        <taxon>Bacteria</taxon>
        <taxon>Pseudomonadati</taxon>
        <taxon>Pseudomonadota</taxon>
        <taxon>Betaproteobacteria</taxon>
        <taxon>Burkholderiales</taxon>
        <taxon>Burkholderiaceae</taxon>
        <taxon>Caballeronia</taxon>
    </lineage>
</organism>
<dbReference type="Gene3D" id="1.10.10.10">
    <property type="entry name" value="Winged helix-like DNA-binding domain superfamily/Winged helix DNA-binding domain"/>
    <property type="match status" value="1"/>
</dbReference>
<dbReference type="PROSITE" id="PS51077">
    <property type="entry name" value="HTH_ICLR"/>
    <property type="match status" value="1"/>
</dbReference>
<dbReference type="InterPro" id="IPR029016">
    <property type="entry name" value="GAF-like_dom_sf"/>
</dbReference>
<feature type="domain" description="IclR-ED" evidence="5">
    <location>
        <begin position="68"/>
        <end position="254"/>
    </location>
</feature>
<keyword evidence="2" id="KW-0238">DNA-binding</keyword>
<dbReference type="EMBL" id="FCOI02000079">
    <property type="protein sequence ID" value="SAK99928.1"/>
    <property type="molecule type" value="Genomic_DNA"/>
</dbReference>
<dbReference type="GO" id="GO:0003700">
    <property type="term" value="F:DNA-binding transcription factor activity"/>
    <property type="evidence" value="ECO:0007669"/>
    <property type="project" value="TreeGrafter"/>
</dbReference>
<reference evidence="7" key="1">
    <citation type="submission" date="2016-01" db="EMBL/GenBank/DDBJ databases">
        <authorList>
            <person name="Peeters Charlotte."/>
        </authorList>
    </citation>
    <scope>NUCLEOTIDE SEQUENCE [LARGE SCALE GENOMIC DNA]</scope>
</reference>
<keyword evidence="1" id="KW-0805">Transcription regulation</keyword>
<evidence type="ECO:0000259" key="5">
    <source>
        <dbReference type="PROSITE" id="PS51078"/>
    </source>
</evidence>
<dbReference type="RefSeq" id="WP_061165275.1">
    <property type="nucleotide sequence ID" value="NZ_FCOI02000079.1"/>
</dbReference>
<dbReference type="SUPFAM" id="SSF46785">
    <property type="entry name" value="Winged helix' DNA-binding domain"/>
    <property type="match status" value="1"/>
</dbReference>
<evidence type="ECO:0000256" key="1">
    <source>
        <dbReference type="ARBA" id="ARBA00023015"/>
    </source>
</evidence>
<feature type="domain" description="HTH iclR-type" evidence="4">
    <location>
        <begin position="5"/>
        <end position="67"/>
    </location>
</feature>
<dbReference type="InterPro" id="IPR036388">
    <property type="entry name" value="WH-like_DNA-bd_sf"/>
</dbReference>
<evidence type="ECO:0000259" key="4">
    <source>
        <dbReference type="PROSITE" id="PS51077"/>
    </source>
</evidence>
<gene>
    <name evidence="6" type="ORF">AWB76_07803</name>
</gene>
<dbReference type="Pfam" id="PF09339">
    <property type="entry name" value="HTH_IclR"/>
    <property type="match status" value="1"/>
</dbReference>
<dbReference type="OrthoDB" id="9807558at2"/>
<dbReference type="SUPFAM" id="SSF55781">
    <property type="entry name" value="GAF domain-like"/>
    <property type="match status" value="1"/>
</dbReference>
<keyword evidence="7" id="KW-1185">Reference proteome</keyword>
<dbReference type="SMART" id="SM00346">
    <property type="entry name" value="HTH_ICLR"/>
    <property type="match status" value="1"/>
</dbReference>
<accession>A0A158DZC9</accession>
<dbReference type="PANTHER" id="PTHR30136:SF34">
    <property type="entry name" value="TRANSCRIPTIONAL REGULATOR"/>
    <property type="match status" value="1"/>
</dbReference>
<dbReference type="PROSITE" id="PS51078">
    <property type="entry name" value="ICLR_ED"/>
    <property type="match status" value="1"/>
</dbReference>
<protein>
    <submittedName>
        <fullName evidence="6">IclR family transcriptional regulator</fullName>
    </submittedName>
</protein>
<dbReference type="InterPro" id="IPR036390">
    <property type="entry name" value="WH_DNA-bd_sf"/>
</dbReference>
<dbReference type="AlphaFoldDB" id="A0A158DZC9"/>
<dbReference type="InterPro" id="IPR050707">
    <property type="entry name" value="HTH_MetabolicPath_Reg"/>
</dbReference>
<dbReference type="InterPro" id="IPR005471">
    <property type="entry name" value="Tscrpt_reg_IclR_N"/>
</dbReference>
<dbReference type="Pfam" id="PF01614">
    <property type="entry name" value="IclR_C"/>
    <property type="match status" value="1"/>
</dbReference>
<proteinExistence type="predicted"/>
<sequence>MTETVPGLERGLKMLTEFSAREPVLGAPELTKRLGIPRSTVFRLLQTLESLRFVERVDKDRNFSLGPAVLQLGYGFLASMEIARTGQPVIESLRDVTGLACHVVIRDGRDIVVVARAKSQLPLLRSVRINVGTRLPAHAATHGFALMADLTLEELRSLYPEPTLRRFTSLTPGTVEELYARALEDAKRGYSIGESSFESGISVVSAPIRDATGRFVAVATATVAASKVDMALLEDGLIWKVKDAANEISRRLSRGTQATSKYLEQAELQ</sequence>
<evidence type="ECO:0000313" key="7">
    <source>
        <dbReference type="Proteomes" id="UP000054624"/>
    </source>
</evidence>
<keyword evidence="3" id="KW-0804">Transcription</keyword>
<name>A0A158DZC9_9BURK</name>
<evidence type="ECO:0000256" key="3">
    <source>
        <dbReference type="ARBA" id="ARBA00023163"/>
    </source>
</evidence>
<dbReference type="Gene3D" id="3.30.450.40">
    <property type="match status" value="1"/>
</dbReference>
<evidence type="ECO:0000256" key="2">
    <source>
        <dbReference type="ARBA" id="ARBA00023125"/>
    </source>
</evidence>
<dbReference type="STRING" id="1777137.AWB76_07803"/>
<dbReference type="Proteomes" id="UP000054624">
    <property type="component" value="Unassembled WGS sequence"/>
</dbReference>
<dbReference type="GO" id="GO:0003677">
    <property type="term" value="F:DNA binding"/>
    <property type="evidence" value="ECO:0007669"/>
    <property type="project" value="UniProtKB-KW"/>
</dbReference>
<dbReference type="PANTHER" id="PTHR30136">
    <property type="entry name" value="HELIX-TURN-HELIX TRANSCRIPTIONAL REGULATOR, ICLR FAMILY"/>
    <property type="match status" value="1"/>
</dbReference>
<dbReference type="InterPro" id="IPR014757">
    <property type="entry name" value="Tscrpt_reg_IclR_C"/>
</dbReference>